<dbReference type="PROSITE" id="PS50977">
    <property type="entry name" value="HTH_TETR_2"/>
    <property type="match status" value="1"/>
</dbReference>
<organism evidence="4 5">
    <name type="scientific">Dermacoccus abyssi</name>
    <dbReference type="NCBI Taxonomy" id="322596"/>
    <lineage>
        <taxon>Bacteria</taxon>
        <taxon>Bacillati</taxon>
        <taxon>Actinomycetota</taxon>
        <taxon>Actinomycetes</taxon>
        <taxon>Micrococcales</taxon>
        <taxon>Dermacoccaceae</taxon>
        <taxon>Dermacoccus</taxon>
    </lineage>
</organism>
<dbReference type="GO" id="GO:0000976">
    <property type="term" value="F:transcription cis-regulatory region binding"/>
    <property type="evidence" value="ECO:0007669"/>
    <property type="project" value="TreeGrafter"/>
</dbReference>
<dbReference type="Proteomes" id="UP000285376">
    <property type="component" value="Unassembled WGS sequence"/>
</dbReference>
<evidence type="ECO:0000256" key="1">
    <source>
        <dbReference type="ARBA" id="ARBA00023125"/>
    </source>
</evidence>
<sequence>MPRLDIDTRRTQLIDAAIRIALRDGLDNTTVRRIATEAGVSLGTVHYCFDNKRALLEAVVETLLQREVDAAEFDLPDGATPVDAIKQAFRYYWTLSGAQTERQRLVYELVAYLVRQEAPGPELAQRIFANKYEVVRGFLELFQKKGEAELGLPADLIARMTVAMTDGVALAWLADGDDEKALEVLDSFAEILAMTQT</sequence>
<dbReference type="GO" id="GO:0003700">
    <property type="term" value="F:DNA-binding transcription factor activity"/>
    <property type="evidence" value="ECO:0007669"/>
    <property type="project" value="TreeGrafter"/>
</dbReference>
<dbReference type="EMBL" id="QWLM01000001">
    <property type="protein sequence ID" value="RHW48118.1"/>
    <property type="molecule type" value="Genomic_DNA"/>
</dbReference>
<dbReference type="InterPro" id="IPR050109">
    <property type="entry name" value="HTH-type_TetR-like_transc_reg"/>
</dbReference>
<dbReference type="PANTHER" id="PTHR30055">
    <property type="entry name" value="HTH-TYPE TRANSCRIPTIONAL REGULATOR RUTR"/>
    <property type="match status" value="1"/>
</dbReference>
<dbReference type="SUPFAM" id="SSF48498">
    <property type="entry name" value="Tetracyclin repressor-like, C-terminal domain"/>
    <property type="match status" value="1"/>
</dbReference>
<feature type="DNA-binding region" description="H-T-H motif" evidence="2">
    <location>
        <begin position="30"/>
        <end position="49"/>
    </location>
</feature>
<dbReference type="InterPro" id="IPR036271">
    <property type="entry name" value="Tet_transcr_reg_TetR-rel_C_sf"/>
</dbReference>
<gene>
    <name evidence="4" type="ORF">D1832_01425</name>
</gene>
<proteinExistence type="predicted"/>
<evidence type="ECO:0000259" key="3">
    <source>
        <dbReference type="PROSITE" id="PS50977"/>
    </source>
</evidence>
<reference evidence="4 5" key="1">
    <citation type="submission" date="2018-08" db="EMBL/GenBank/DDBJ databases">
        <title>Whole genome sequence analysis of Dermacoccus abyssi bacteria isolated from Deep Mariana trench Micromonospora spp reveals genes involved in the environmental adaptation and production of secondary metabolites.</title>
        <authorList>
            <person name="Abdel-Mageed W.M."/>
            <person name="Lehri B."/>
            <person name="Nouioui I."/>
            <person name="Goodfellow I."/>
            <person name="Jaspars M."/>
            <person name="Karlyshev A."/>
        </authorList>
    </citation>
    <scope>NUCLEOTIDE SEQUENCE [LARGE SCALE GENOMIC DNA]</scope>
    <source>
        <strain evidence="4 5">MT1.1</strain>
    </source>
</reference>
<dbReference type="PRINTS" id="PR00455">
    <property type="entry name" value="HTHTETR"/>
</dbReference>
<dbReference type="InterPro" id="IPR001647">
    <property type="entry name" value="HTH_TetR"/>
</dbReference>
<dbReference type="RefSeq" id="WP_118912280.1">
    <property type="nucleotide sequence ID" value="NZ_CBCRVH010000001.1"/>
</dbReference>
<evidence type="ECO:0000313" key="4">
    <source>
        <dbReference type="EMBL" id="RHW48118.1"/>
    </source>
</evidence>
<dbReference type="Pfam" id="PF00440">
    <property type="entry name" value="TetR_N"/>
    <property type="match status" value="1"/>
</dbReference>
<name>A0A417ZBV0_9MICO</name>
<protein>
    <submittedName>
        <fullName evidence="4">TetR/AcrR family transcriptional regulator</fullName>
    </submittedName>
</protein>
<keyword evidence="1 2" id="KW-0238">DNA-binding</keyword>
<dbReference type="InterPro" id="IPR009057">
    <property type="entry name" value="Homeodomain-like_sf"/>
</dbReference>
<dbReference type="SUPFAM" id="SSF46689">
    <property type="entry name" value="Homeodomain-like"/>
    <property type="match status" value="1"/>
</dbReference>
<evidence type="ECO:0000313" key="5">
    <source>
        <dbReference type="Proteomes" id="UP000285376"/>
    </source>
</evidence>
<dbReference type="AlphaFoldDB" id="A0A417ZBV0"/>
<evidence type="ECO:0000256" key="2">
    <source>
        <dbReference type="PROSITE-ProRule" id="PRU00335"/>
    </source>
</evidence>
<comment type="caution">
    <text evidence="4">The sequence shown here is derived from an EMBL/GenBank/DDBJ whole genome shotgun (WGS) entry which is preliminary data.</text>
</comment>
<accession>A0A417ZBV0</accession>
<dbReference type="PANTHER" id="PTHR30055:SF226">
    <property type="entry name" value="HTH-TYPE TRANSCRIPTIONAL REGULATOR PKSA"/>
    <property type="match status" value="1"/>
</dbReference>
<dbReference type="Gene3D" id="1.10.357.10">
    <property type="entry name" value="Tetracycline Repressor, domain 2"/>
    <property type="match status" value="1"/>
</dbReference>
<feature type="domain" description="HTH tetR-type" evidence="3">
    <location>
        <begin position="7"/>
        <end position="67"/>
    </location>
</feature>